<proteinExistence type="predicted"/>
<keyword evidence="1" id="KW-0663">Pyridoxal phosphate</keyword>
<dbReference type="EMBL" id="AAMD01000011">
    <property type="protein sequence ID" value="EAU68872.1"/>
    <property type="molecule type" value="Genomic_DNA"/>
</dbReference>
<dbReference type="PATRIC" id="fig|378806.16.peg.8267"/>
<dbReference type="Gene3D" id="3.40.640.10">
    <property type="entry name" value="Type I PLP-dependent aspartate aminotransferase-like (Major domain)"/>
    <property type="match status" value="1"/>
</dbReference>
<comment type="caution">
    <text evidence="3">The sequence shown here is derived from an EMBL/GenBank/DDBJ whole genome shotgun (WGS) entry which is preliminary data.</text>
</comment>
<reference evidence="3 4" key="1">
    <citation type="submission" date="2006-04" db="EMBL/GenBank/DDBJ databases">
        <authorList>
            <person name="Nierman W.C."/>
        </authorList>
    </citation>
    <scope>NUCLEOTIDE SEQUENCE [LARGE SCALE GENOMIC DNA]</scope>
    <source>
        <strain evidence="3 4">DW4/3-1</strain>
    </source>
</reference>
<name>Q09AW0_STIAD</name>
<organism evidence="3 4">
    <name type="scientific">Stigmatella aurantiaca (strain DW4/3-1)</name>
    <dbReference type="NCBI Taxonomy" id="378806"/>
    <lineage>
        <taxon>Bacteria</taxon>
        <taxon>Pseudomonadati</taxon>
        <taxon>Myxococcota</taxon>
        <taxon>Myxococcia</taxon>
        <taxon>Myxococcales</taxon>
        <taxon>Cystobacterineae</taxon>
        <taxon>Archangiaceae</taxon>
        <taxon>Stigmatella</taxon>
    </lineage>
</organism>
<gene>
    <name evidence="3" type="ORF">STIAU_6888</name>
</gene>
<dbReference type="NCBIfam" id="TIGR01976">
    <property type="entry name" value="am_tr_V_VC1184"/>
    <property type="match status" value="1"/>
</dbReference>
<dbReference type="InterPro" id="IPR015422">
    <property type="entry name" value="PyrdxlP-dep_Trfase_small"/>
</dbReference>
<protein>
    <submittedName>
        <fullName evidence="3">Cysteine desulfurase family protein</fullName>
    </submittedName>
</protein>
<dbReference type="Gene3D" id="3.90.1150.10">
    <property type="entry name" value="Aspartate Aminotransferase, domain 1"/>
    <property type="match status" value="1"/>
</dbReference>
<dbReference type="PANTHER" id="PTHR43586:SF21">
    <property type="entry name" value="PYRIDOXAL PHOSPHATE (PLP)-DEPENDENT ASPARTATE AMINOTRANSFERASE SUPERFAMILY"/>
    <property type="match status" value="1"/>
</dbReference>
<dbReference type="Pfam" id="PF00266">
    <property type="entry name" value="Aminotran_5"/>
    <property type="match status" value="1"/>
</dbReference>
<sequence length="419" mass="45377">MSQGHATRVIVLSHSQGRYAPRDMTPPFFQHFPALRSGFSYLDNAAGAQVPTHVIDAITQFLSQGSCNVGQPYPASQRATELKAQARAATASFLNCEPGEVMLGTSATALTFQLGRAFSHLFKPGDNIVLSELEHEANASPWRMLEAKGVEVRLWRARWPEGRLDLADLRPLLTPRTRLVAVTAAANSVGTLPDVAATAELAHSAGAWTVVDAVHSSPHLLPDVKAWDADFVVFSPYKVFGPHLGCLSIRQDLLERLPADKLWFVPDDSPQKFEPGTANHEGLAGWLGALSYLREVLGEGKPGRAGLEQAYRRIEALERPLLESALERLLRHPRIRLYGPPEPQGRVATFCFNVTGVAPRAAATHLGLNGVAVAAGHYYATLAAQALGLMPDGAVRASLLHYNTSEDLDRLFAGLDSLP</sequence>
<evidence type="ECO:0000256" key="1">
    <source>
        <dbReference type="ARBA" id="ARBA00022898"/>
    </source>
</evidence>
<evidence type="ECO:0000313" key="3">
    <source>
        <dbReference type="EMBL" id="EAU68872.1"/>
    </source>
</evidence>
<feature type="domain" description="Aminotransferase class V" evidence="2">
    <location>
        <begin position="41"/>
        <end position="411"/>
    </location>
</feature>
<dbReference type="PANTHER" id="PTHR43586">
    <property type="entry name" value="CYSTEINE DESULFURASE"/>
    <property type="match status" value="1"/>
</dbReference>
<dbReference type="InterPro" id="IPR011340">
    <property type="entry name" value="Cys_dSase-rel"/>
</dbReference>
<dbReference type="AlphaFoldDB" id="Q09AW0"/>
<dbReference type="InterPro" id="IPR000192">
    <property type="entry name" value="Aminotrans_V_dom"/>
</dbReference>
<dbReference type="SUPFAM" id="SSF53383">
    <property type="entry name" value="PLP-dependent transferases"/>
    <property type="match status" value="1"/>
</dbReference>
<dbReference type="InterPro" id="IPR015421">
    <property type="entry name" value="PyrdxlP-dep_Trfase_major"/>
</dbReference>
<evidence type="ECO:0000259" key="2">
    <source>
        <dbReference type="Pfam" id="PF00266"/>
    </source>
</evidence>
<dbReference type="Proteomes" id="UP000032702">
    <property type="component" value="Unassembled WGS sequence"/>
</dbReference>
<accession>Q09AW0</accession>
<evidence type="ECO:0000313" key="4">
    <source>
        <dbReference type="Proteomes" id="UP000032702"/>
    </source>
</evidence>
<dbReference type="InterPro" id="IPR015424">
    <property type="entry name" value="PyrdxlP-dep_Trfase"/>
</dbReference>